<organism evidence="1 2">
    <name type="scientific">Microbulbifer bruguierae</name>
    <dbReference type="NCBI Taxonomy" id="3029061"/>
    <lineage>
        <taxon>Bacteria</taxon>
        <taxon>Pseudomonadati</taxon>
        <taxon>Pseudomonadota</taxon>
        <taxon>Gammaproteobacteria</taxon>
        <taxon>Cellvibrionales</taxon>
        <taxon>Microbulbiferaceae</taxon>
        <taxon>Microbulbifer</taxon>
    </lineage>
</organism>
<sequence length="90" mass="10812">MEQQHKIDIKQALRVFDRITREGEKHGDEWQFQGLFASTDLDGYTVFIRSPKVELTIFFHNKYTVDYRNAVDLHEFVELLEKLDRGQSHW</sequence>
<name>A0ABY8NEI0_9GAMM</name>
<evidence type="ECO:0000313" key="2">
    <source>
        <dbReference type="Proteomes" id="UP001236500"/>
    </source>
</evidence>
<dbReference type="Proteomes" id="UP001236500">
    <property type="component" value="Chromosome"/>
</dbReference>
<accession>A0ABY8NEI0</accession>
<dbReference type="EMBL" id="CP118605">
    <property type="protein sequence ID" value="WGL17326.1"/>
    <property type="molecule type" value="Genomic_DNA"/>
</dbReference>
<keyword evidence="2" id="KW-1185">Reference proteome</keyword>
<dbReference type="InterPro" id="IPR021432">
    <property type="entry name" value="DUF3081"/>
</dbReference>
<dbReference type="RefSeq" id="WP_280321176.1">
    <property type="nucleotide sequence ID" value="NZ_CP118605.1"/>
</dbReference>
<evidence type="ECO:0000313" key="1">
    <source>
        <dbReference type="EMBL" id="WGL17326.1"/>
    </source>
</evidence>
<dbReference type="Pfam" id="PF11280">
    <property type="entry name" value="DUF3081"/>
    <property type="match status" value="1"/>
</dbReference>
<reference evidence="1 2" key="1">
    <citation type="submission" date="2023-02" db="EMBL/GenBank/DDBJ databases">
        <title>Description and genomic characterization of Microbulbifer bruguierae sp. nov., isolated from the sediment of mangrove plant Bruguiera sexangula.</title>
        <authorList>
            <person name="Long M."/>
        </authorList>
    </citation>
    <scope>NUCLEOTIDE SEQUENCE [LARGE SCALE GENOMIC DNA]</scope>
    <source>
        <strain evidence="1 2">H12</strain>
    </source>
</reference>
<proteinExistence type="predicted"/>
<protein>
    <submittedName>
        <fullName evidence="1">DUF3081 family protein</fullName>
    </submittedName>
</protein>
<gene>
    <name evidence="1" type="ORF">PVT68_03280</name>
</gene>